<keyword evidence="2" id="KW-1185">Reference proteome</keyword>
<evidence type="ECO:0000313" key="1">
    <source>
        <dbReference type="EMBL" id="KIK92628.1"/>
    </source>
</evidence>
<reference evidence="2" key="2">
    <citation type="submission" date="2015-01" db="EMBL/GenBank/DDBJ databases">
        <title>Evolutionary Origins and Diversification of the Mycorrhizal Mutualists.</title>
        <authorList>
            <consortium name="DOE Joint Genome Institute"/>
            <consortium name="Mycorrhizal Genomics Consortium"/>
            <person name="Kohler A."/>
            <person name="Kuo A."/>
            <person name="Nagy L.G."/>
            <person name="Floudas D."/>
            <person name="Copeland A."/>
            <person name="Barry K.W."/>
            <person name="Cichocki N."/>
            <person name="Veneault-Fourrey C."/>
            <person name="LaButti K."/>
            <person name="Lindquist E.A."/>
            <person name="Lipzen A."/>
            <person name="Lundell T."/>
            <person name="Morin E."/>
            <person name="Murat C."/>
            <person name="Riley R."/>
            <person name="Ohm R."/>
            <person name="Sun H."/>
            <person name="Tunlid A."/>
            <person name="Henrissat B."/>
            <person name="Grigoriev I.V."/>
            <person name="Hibbett D.S."/>
            <person name="Martin F."/>
        </authorList>
    </citation>
    <scope>NUCLEOTIDE SEQUENCE [LARGE SCALE GENOMIC DNA]</scope>
    <source>
        <strain evidence="2">Ve08.2h10</strain>
    </source>
</reference>
<sequence>MCLDGLKLLIGVWIPELQRVLRFMVVGSTRAGSDDTRETCIRNGSARARSVDEGITRQFLKW</sequence>
<protein>
    <submittedName>
        <fullName evidence="1">Uncharacterized protein</fullName>
    </submittedName>
</protein>
<accession>A0A0D0DM53</accession>
<evidence type="ECO:0000313" key="2">
    <source>
        <dbReference type="Proteomes" id="UP000054538"/>
    </source>
</evidence>
<dbReference type="EMBL" id="KN825260">
    <property type="protein sequence ID" value="KIK92628.1"/>
    <property type="molecule type" value="Genomic_DNA"/>
</dbReference>
<dbReference type="AlphaFoldDB" id="A0A0D0DM53"/>
<dbReference type="HOGENOM" id="CLU_2904856_0_0_1"/>
<name>A0A0D0DM53_9AGAM</name>
<organism evidence="1 2">
    <name type="scientific">Paxillus rubicundulus Ve08.2h10</name>
    <dbReference type="NCBI Taxonomy" id="930991"/>
    <lineage>
        <taxon>Eukaryota</taxon>
        <taxon>Fungi</taxon>
        <taxon>Dikarya</taxon>
        <taxon>Basidiomycota</taxon>
        <taxon>Agaricomycotina</taxon>
        <taxon>Agaricomycetes</taxon>
        <taxon>Agaricomycetidae</taxon>
        <taxon>Boletales</taxon>
        <taxon>Paxilineae</taxon>
        <taxon>Paxillaceae</taxon>
        <taxon>Paxillus</taxon>
    </lineage>
</organism>
<proteinExistence type="predicted"/>
<reference evidence="1 2" key="1">
    <citation type="submission" date="2014-04" db="EMBL/GenBank/DDBJ databases">
        <authorList>
            <consortium name="DOE Joint Genome Institute"/>
            <person name="Kuo A."/>
            <person name="Kohler A."/>
            <person name="Jargeat P."/>
            <person name="Nagy L.G."/>
            <person name="Floudas D."/>
            <person name="Copeland A."/>
            <person name="Barry K.W."/>
            <person name="Cichocki N."/>
            <person name="Veneault-Fourrey C."/>
            <person name="LaButti K."/>
            <person name="Lindquist E.A."/>
            <person name="Lipzen A."/>
            <person name="Lundell T."/>
            <person name="Morin E."/>
            <person name="Murat C."/>
            <person name="Sun H."/>
            <person name="Tunlid A."/>
            <person name="Henrissat B."/>
            <person name="Grigoriev I.V."/>
            <person name="Hibbett D.S."/>
            <person name="Martin F."/>
            <person name="Nordberg H.P."/>
            <person name="Cantor M.N."/>
            <person name="Hua S.X."/>
        </authorList>
    </citation>
    <scope>NUCLEOTIDE SEQUENCE [LARGE SCALE GENOMIC DNA]</scope>
    <source>
        <strain evidence="1 2">Ve08.2h10</strain>
    </source>
</reference>
<dbReference type="InParanoid" id="A0A0D0DM53"/>
<gene>
    <name evidence="1" type="ORF">PAXRUDRAFT_829770</name>
</gene>
<dbReference type="Proteomes" id="UP000054538">
    <property type="component" value="Unassembled WGS sequence"/>
</dbReference>